<keyword evidence="2" id="KW-1185">Reference proteome</keyword>
<reference evidence="1" key="1">
    <citation type="submission" date="2023-03" db="EMBL/GenBank/DDBJ databases">
        <title>Massive genome expansion in bonnet fungi (Mycena s.s.) driven by repeated elements and novel gene families across ecological guilds.</title>
        <authorList>
            <consortium name="Lawrence Berkeley National Laboratory"/>
            <person name="Harder C.B."/>
            <person name="Miyauchi S."/>
            <person name="Viragh M."/>
            <person name="Kuo A."/>
            <person name="Thoen E."/>
            <person name="Andreopoulos B."/>
            <person name="Lu D."/>
            <person name="Skrede I."/>
            <person name="Drula E."/>
            <person name="Henrissat B."/>
            <person name="Morin E."/>
            <person name="Kohler A."/>
            <person name="Barry K."/>
            <person name="LaButti K."/>
            <person name="Morin E."/>
            <person name="Salamov A."/>
            <person name="Lipzen A."/>
            <person name="Mereny Z."/>
            <person name="Hegedus B."/>
            <person name="Baldrian P."/>
            <person name="Stursova M."/>
            <person name="Weitz H."/>
            <person name="Taylor A."/>
            <person name="Grigoriev I.V."/>
            <person name="Nagy L.G."/>
            <person name="Martin F."/>
            <person name="Kauserud H."/>
        </authorList>
    </citation>
    <scope>NUCLEOTIDE SEQUENCE</scope>
    <source>
        <strain evidence="1">9144</strain>
    </source>
</reference>
<dbReference type="Proteomes" id="UP001219525">
    <property type="component" value="Unassembled WGS sequence"/>
</dbReference>
<dbReference type="EMBL" id="JARJCW010000001">
    <property type="protein sequence ID" value="KAJ7230049.1"/>
    <property type="molecule type" value="Genomic_DNA"/>
</dbReference>
<comment type="caution">
    <text evidence="1">The sequence shown here is derived from an EMBL/GenBank/DDBJ whole genome shotgun (WGS) entry which is preliminary data.</text>
</comment>
<evidence type="ECO:0000313" key="1">
    <source>
        <dbReference type="EMBL" id="KAJ7230049.1"/>
    </source>
</evidence>
<proteinExistence type="predicted"/>
<protein>
    <submittedName>
        <fullName evidence="1">Uncharacterized protein</fullName>
    </submittedName>
</protein>
<dbReference type="AlphaFoldDB" id="A0AAD6YUI9"/>
<gene>
    <name evidence="1" type="ORF">GGX14DRAFT_582057</name>
</gene>
<evidence type="ECO:0000313" key="2">
    <source>
        <dbReference type="Proteomes" id="UP001219525"/>
    </source>
</evidence>
<organism evidence="1 2">
    <name type="scientific">Mycena pura</name>
    <dbReference type="NCBI Taxonomy" id="153505"/>
    <lineage>
        <taxon>Eukaryota</taxon>
        <taxon>Fungi</taxon>
        <taxon>Dikarya</taxon>
        <taxon>Basidiomycota</taxon>
        <taxon>Agaricomycotina</taxon>
        <taxon>Agaricomycetes</taxon>
        <taxon>Agaricomycetidae</taxon>
        <taxon>Agaricales</taxon>
        <taxon>Marasmiineae</taxon>
        <taxon>Mycenaceae</taxon>
        <taxon>Mycena</taxon>
    </lineage>
</organism>
<sequence length="253" mass="28026">MDDYVVEDEDLQRSNSEVADKVILKGNFAELVRHYIQIQGVDQREERVAMGCDSTQHCAGKGSRECRPYDIIVGVSKFGFLFFLASLAPNFHFDLAASAFRLLRRVNATLLLHLHRSRGVGRTVVAPKCNTWTRIQPYMRCMVAGLPRIALHAPRRFTRRHPHHAAPPARARLSDLTRGLACAGCERRAARLVRVHAPLSRGSGAPATAAREAELALHSQGVKRVDLLQGKTLLKGLVCVRAHSSGDSIVRDL</sequence>
<name>A0AAD6YUI9_9AGAR</name>
<accession>A0AAD6YUI9</accession>